<feature type="region of interest" description="Disordered" evidence="1">
    <location>
        <begin position="178"/>
        <end position="231"/>
    </location>
</feature>
<reference evidence="2 3" key="1">
    <citation type="journal article" date="2012" name="Genome Biol.">
        <title>Genome and low-iron response of an oceanic diatom adapted to chronic iron limitation.</title>
        <authorList>
            <person name="Lommer M."/>
            <person name="Specht M."/>
            <person name="Roy A.S."/>
            <person name="Kraemer L."/>
            <person name="Andreson R."/>
            <person name="Gutowska M.A."/>
            <person name="Wolf J."/>
            <person name="Bergner S.V."/>
            <person name="Schilhabel M.B."/>
            <person name="Klostermeier U.C."/>
            <person name="Beiko R.G."/>
            <person name="Rosenstiel P."/>
            <person name="Hippler M."/>
            <person name="Laroche J."/>
        </authorList>
    </citation>
    <scope>NUCLEOTIDE SEQUENCE [LARGE SCALE GENOMIC DNA]</scope>
    <source>
        <strain evidence="2 3">CCMP1005</strain>
    </source>
</reference>
<feature type="compositionally biased region" description="Basic residues" evidence="1">
    <location>
        <begin position="1134"/>
        <end position="1152"/>
    </location>
</feature>
<dbReference type="EMBL" id="AGNL01045165">
    <property type="protein sequence ID" value="EJK49062.1"/>
    <property type="molecule type" value="Genomic_DNA"/>
</dbReference>
<feature type="region of interest" description="Disordered" evidence="1">
    <location>
        <begin position="1119"/>
        <end position="1152"/>
    </location>
</feature>
<dbReference type="AlphaFoldDB" id="K0RQR7"/>
<organism evidence="2 3">
    <name type="scientific">Thalassiosira oceanica</name>
    <name type="common">Marine diatom</name>
    <dbReference type="NCBI Taxonomy" id="159749"/>
    <lineage>
        <taxon>Eukaryota</taxon>
        <taxon>Sar</taxon>
        <taxon>Stramenopiles</taxon>
        <taxon>Ochrophyta</taxon>
        <taxon>Bacillariophyta</taxon>
        <taxon>Coscinodiscophyceae</taxon>
        <taxon>Thalassiosirophycidae</taxon>
        <taxon>Thalassiosirales</taxon>
        <taxon>Thalassiosiraceae</taxon>
        <taxon>Thalassiosira</taxon>
    </lineage>
</organism>
<keyword evidence="3" id="KW-1185">Reference proteome</keyword>
<name>K0RQR7_THAOC</name>
<feature type="compositionally biased region" description="Basic and acidic residues" evidence="1">
    <location>
        <begin position="685"/>
        <end position="694"/>
    </location>
</feature>
<comment type="caution">
    <text evidence="2">The sequence shown here is derived from an EMBL/GenBank/DDBJ whole genome shotgun (WGS) entry which is preliminary data.</text>
</comment>
<protein>
    <submittedName>
        <fullName evidence="2">Uncharacterized protein</fullName>
    </submittedName>
</protein>
<dbReference type="Proteomes" id="UP000266841">
    <property type="component" value="Unassembled WGS sequence"/>
</dbReference>
<feature type="non-terminal residue" evidence="2">
    <location>
        <position position="1"/>
    </location>
</feature>
<accession>K0RQR7</accession>
<sequence length="1152" mass="125287">HGAKLAKDLVPLAHAGALLINGYAGEDLGQALHAMRRERDSHIHCVNYPTEDQLDSPPGTTEPGLSWVEISTLPTGLVAPLPAPLRIVPRRLSHYLVGYPSGIYRPMWATGSLWRSAAASHSTCVLAPSTTPLHAYLPRAQRSVETRLSAPGRPCRQGLKDHFLDSLAPLHTLAADSRAKVTTGDPGDAEPARGCHIHTGRKSQGSSHTRDASSRGVAIHGTQVPGEQPYTGRKTMAASVGAATVATVAEKVPLFGNDEDADQHAMREAAVEQFVLTSQEDLASQLRESQSLVFQAEGSNNYVNICLPTAGFISGTSPSAAATGVVAGYNSRNYCSDRTGPTVLLEMSDAKSHTLRLCTEEAAADVHARARGKAFQRTDAAVDAIRAALPAVGDLPDNQSVIVVSRPNISLGTAGKTQSRRHIVTCFPRHDPHSPLGGNPPTHLGYAPPRGPPGSMQDDDFFDQSGLEWWNASVTEGEDNGWFPHNEALQQLILEKKADIGDLLPAVASDVTYTSTGTWLGRDDGGTAWTSGCRSGPRSARVYISEMEVMICGMGHLLLSGYLGPRDTRAVTLTRGPSALLIHGPTAAARRRAGVTIHTDNFAARWTRRVDLDDMFALYLVIYVSHNCLLPLPAAVNYVGAPANPDGDKRYLRLIGELDNRLAAVRGSGGTPTIIATPSPAQKPSESESRESQTRTRAKATIRTALAILTFTQQGDAWKCTFTPSTVGNNPGRIVDRHGGSARIQALAEHLHSSYMEQAKNRDRLFYLVDRNPSMPALRELAEFVLKGRFERDANKGQHDKAGGFFAFFHFIPDDAKSAELRRKQEAQEMMRNRQADHNAKEQVNKANLQYHCRTGLDTPMEFFVACANAMAAYSGLVDFDTEDIAMEKMPFLAFVPADLEDLINNARGREKMLSLSAREQIMLVYMALDIIHAAYVGYFRFLTEAVYLAVEQGETVDADDLCQVYQEYLNSRKELALIVHGTGRPKKTPSFENSPYAQLPAVETPSPGAAGASGGKTEPTSKQRGYLLCMSSGTTLPMPKRSEYPAGTTPAQMLCPHDAMFGYSCDRSCGMHHITNRNSASGYPKGYLPVIHKFVRNNPDKVCWHPLEARNVCIDVNHASEGNDDGNDAAARERKRKSEKKARKAAKRFSR</sequence>
<feature type="region of interest" description="Disordered" evidence="1">
    <location>
        <begin position="669"/>
        <end position="697"/>
    </location>
</feature>
<gene>
    <name evidence="2" type="ORF">THAOC_32097</name>
</gene>
<evidence type="ECO:0000313" key="2">
    <source>
        <dbReference type="EMBL" id="EJK49062.1"/>
    </source>
</evidence>
<evidence type="ECO:0000256" key="1">
    <source>
        <dbReference type="SAM" id="MobiDB-lite"/>
    </source>
</evidence>
<proteinExistence type="predicted"/>
<evidence type="ECO:0000313" key="3">
    <source>
        <dbReference type="Proteomes" id="UP000266841"/>
    </source>
</evidence>
<feature type="compositionally biased region" description="Polar residues" evidence="1">
    <location>
        <begin position="674"/>
        <end position="684"/>
    </location>
</feature>
<feature type="region of interest" description="Disordered" evidence="1">
    <location>
        <begin position="985"/>
        <end position="1023"/>
    </location>
</feature>